<evidence type="ECO:0000256" key="2">
    <source>
        <dbReference type="ARBA" id="ARBA00022741"/>
    </source>
</evidence>
<dbReference type="Pfam" id="PF04107">
    <property type="entry name" value="GCS2"/>
    <property type="match status" value="1"/>
</dbReference>
<evidence type="ECO:0000256" key="1">
    <source>
        <dbReference type="ARBA" id="ARBA00022598"/>
    </source>
</evidence>
<protein>
    <recommendedName>
        <fullName evidence="5">Putative glutamate--cysteine ligase 2</fullName>
        <ecNumber evidence="5">6.3.2.2</ecNumber>
    </recommendedName>
    <alternativeName>
        <fullName evidence="5">Gamma-glutamylcysteine synthetase 2</fullName>
        <shortName evidence="5">GCS 2</shortName>
        <shortName evidence="5">Gamma-GCS 2</shortName>
    </alternativeName>
</protein>
<reference evidence="6 7" key="1">
    <citation type="submission" date="2019-10" db="EMBL/GenBank/DDBJ databases">
        <title>Rubrobacter sp nov SCSIO 52090 isolated from a deep-sea sediment in the South China Sea.</title>
        <authorList>
            <person name="Chen R.W."/>
        </authorList>
    </citation>
    <scope>NUCLEOTIDE SEQUENCE [LARGE SCALE GENOMIC DNA]</scope>
    <source>
        <strain evidence="6 7">SCSIO 52909</strain>
    </source>
</reference>
<keyword evidence="7" id="KW-1185">Reference proteome</keyword>
<dbReference type="PANTHER" id="PTHR36510:SF1">
    <property type="entry name" value="GLUTAMATE--CYSTEINE LIGASE 2-RELATED"/>
    <property type="match status" value="1"/>
</dbReference>
<comment type="function">
    <text evidence="5">ATP-dependent carboxylate-amine ligase which exhibits weak glutamate--cysteine ligase activity.</text>
</comment>
<name>A0A6G8Q671_9ACTN</name>
<dbReference type="SUPFAM" id="SSF55931">
    <property type="entry name" value="Glutamine synthetase/guanido kinase"/>
    <property type="match status" value="1"/>
</dbReference>
<keyword evidence="2 5" id="KW-0547">Nucleotide-binding</keyword>
<comment type="similarity">
    <text evidence="5">Belongs to the glutamate--cysteine ligase type 2 family. YbdK subfamily.</text>
</comment>
<evidence type="ECO:0000256" key="4">
    <source>
        <dbReference type="ARBA" id="ARBA00048819"/>
    </source>
</evidence>
<dbReference type="KEGG" id="rub:GBA63_03550"/>
<dbReference type="AlphaFoldDB" id="A0A6G8Q671"/>
<dbReference type="Proteomes" id="UP000501452">
    <property type="component" value="Chromosome"/>
</dbReference>
<evidence type="ECO:0000256" key="3">
    <source>
        <dbReference type="ARBA" id="ARBA00022840"/>
    </source>
</evidence>
<keyword evidence="1 5" id="KW-0436">Ligase</keyword>
<dbReference type="NCBIfam" id="TIGR02050">
    <property type="entry name" value="gshA_cyan_rel"/>
    <property type="match status" value="1"/>
</dbReference>
<proteinExistence type="inferred from homology"/>
<dbReference type="Gene3D" id="3.30.590.20">
    <property type="match status" value="1"/>
</dbReference>
<sequence length="366" mass="39618">METNFGASAPYTVGVEEELQLVDPASLALTPGIGGVLAARDAAELPKESVSAELSASCVELRSPARNTVGELGKEVFALRKTVRSLAEEGGIWLAAAGAHPFSDPVLQEITADDRYRQVEERMGWPARMQAIYGLHVHVAVPDGETAIKAVNALSRHVPLFLALSANSPFWNGVDTRLASTRAKVFALVPRSGLPPAFRAWEEFEVYVGKLVDAGLIPDYSWCWWDVRPHPRLGTVELRAPDVQTDPARTSALTALAQCLVASADEHQPEAPLFTEENKWSATRHGLDATLHDFSTGHATPARKLARTLVRSLAPVSQDLGCEAELEGILQIVEAGNGAQKQRRVHNRRGSLEDVVRYLVEATCGG</sequence>
<evidence type="ECO:0000256" key="5">
    <source>
        <dbReference type="HAMAP-Rule" id="MF_01609"/>
    </source>
</evidence>
<dbReference type="RefSeq" id="WP_166173566.1">
    <property type="nucleotide sequence ID" value="NZ_CP045119.1"/>
</dbReference>
<keyword evidence="3 5" id="KW-0067">ATP-binding</keyword>
<dbReference type="InterPro" id="IPR006336">
    <property type="entry name" value="GCS2"/>
</dbReference>
<comment type="catalytic activity">
    <reaction evidence="4 5">
        <text>L-cysteine + L-glutamate + ATP = gamma-L-glutamyl-L-cysteine + ADP + phosphate + H(+)</text>
        <dbReference type="Rhea" id="RHEA:13285"/>
        <dbReference type="ChEBI" id="CHEBI:15378"/>
        <dbReference type="ChEBI" id="CHEBI:29985"/>
        <dbReference type="ChEBI" id="CHEBI:30616"/>
        <dbReference type="ChEBI" id="CHEBI:35235"/>
        <dbReference type="ChEBI" id="CHEBI:43474"/>
        <dbReference type="ChEBI" id="CHEBI:58173"/>
        <dbReference type="ChEBI" id="CHEBI:456216"/>
        <dbReference type="EC" id="6.3.2.2"/>
    </reaction>
</comment>
<evidence type="ECO:0000313" key="6">
    <source>
        <dbReference type="EMBL" id="QIN81817.1"/>
    </source>
</evidence>
<dbReference type="InterPro" id="IPR014746">
    <property type="entry name" value="Gln_synth/guanido_kin_cat_dom"/>
</dbReference>
<dbReference type="GO" id="GO:0042398">
    <property type="term" value="P:modified amino acid biosynthetic process"/>
    <property type="evidence" value="ECO:0007669"/>
    <property type="project" value="InterPro"/>
</dbReference>
<accession>A0A6G8Q671</accession>
<dbReference type="InterPro" id="IPR050141">
    <property type="entry name" value="GCL_type2/YbdK_subfam"/>
</dbReference>
<organism evidence="6 7">
    <name type="scientific">Rubrobacter tropicus</name>
    <dbReference type="NCBI Taxonomy" id="2653851"/>
    <lineage>
        <taxon>Bacteria</taxon>
        <taxon>Bacillati</taxon>
        <taxon>Actinomycetota</taxon>
        <taxon>Rubrobacteria</taxon>
        <taxon>Rubrobacterales</taxon>
        <taxon>Rubrobacteraceae</taxon>
        <taxon>Rubrobacter</taxon>
    </lineage>
</organism>
<gene>
    <name evidence="6" type="ORF">GBA63_03550</name>
</gene>
<evidence type="ECO:0000313" key="7">
    <source>
        <dbReference type="Proteomes" id="UP000501452"/>
    </source>
</evidence>
<dbReference type="EMBL" id="CP045119">
    <property type="protein sequence ID" value="QIN81817.1"/>
    <property type="molecule type" value="Genomic_DNA"/>
</dbReference>
<dbReference type="HAMAP" id="MF_01609">
    <property type="entry name" value="Glu_cys_ligase_2"/>
    <property type="match status" value="1"/>
</dbReference>
<dbReference type="NCBIfam" id="NF010043">
    <property type="entry name" value="PRK13517.1-3"/>
    <property type="match status" value="1"/>
</dbReference>
<dbReference type="PANTHER" id="PTHR36510">
    <property type="entry name" value="GLUTAMATE--CYSTEINE LIGASE 2-RELATED"/>
    <property type="match status" value="1"/>
</dbReference>
<dbReference type="GO" id="GO:0004357">
    <property type="term" value="F:glutamate-cysteine ligase activity"/>
    <property type="evidence" value="ECO:0007669"/>
    <property type="project" value="UniProtKB-EC"/>
</dbReference>
<dbReference type="InterPro" id="IPR011793">
    <property type="entry name" value="YbdK"/>
</dbReference>
<dbReference type="GO" id="GO:0005524">
    <property type="term" value="F:ATP binding"/>
    <property type="evidence" value="ECO:0007669"/>
    <property type="project" value="UniProtKB-KW"/>
</dbReference>
<dbReference type="EC" id="6.3.2.2" evidence="5"/>